<proteinExistence type="predicted"/>
<dbReference type="RefSeq" id="WP_345788886.1">
    <property type="nucleotide sequence ID" value="NZ_CBCRXF010000022.1"/>
</dbReference>
<organism evidence="1 2">
    <name type="scientific">Filibacter tadaridae</name>
    <dbReference type="NCBI Taxonomy" id="2483811"/>
    <lineage>
        <taxon>Bacteria</taxon>
        <taxon>Bacillati</taxon>
        <taxon>Bacillota</taxon>
        <taxon>Bacilli</taxon>
        <taxon>Bacillales</taxon>
        <taxon>Caryophanaceae</taxon>
        <taxon>Filibacter</taxon>
    </lineage>
</organism>
<dbReference type="Gene3D" id="3.40.50.1240">
    <property type="entry name" value="Phosphoglycerate mutase-like"/>
    <property type="match status" value="1"/>
</dbReference>
<dbReference type="GO" id="GO:0016791">
    <property type="term" value="F:phosphatase activity"/>
    <property type="evidence" value="ECO:0007669"/>
    <property type="project" value="TreeGrafter"/>
</dbReference>
<dbReference type="AlphaFoldDB" id="A0A3P5X6P2"/>
<evidence type="ECO:0000313" key="2">
    <source>
        <dbReference type="Proteomes" id="UP000270468"/>
    </source>
</evidence>
<gene>
    <name evidence="1" type="ORF">FILTAD_00941</name>
</gene>
<dbReference type="CDD" id="cd07067">
    <property type="entry name" value="HP_PGM_like"/>
    <property type="match status" value="1"/>
</dbReference>
<name>A0A3P5X6P2_9BACL</name>
<dbReference type="PANTHER" id="PTHR48100:SF1">
    <property type="entry name" value="HISTIDINE PHOSPHATASE FAMILY PROTEIN-RELATED"/>
    <property type="match status" value="1"/>
</dbReference>
<evidence type="ECO:0000313" key="1">
    <source>
        <dbReference type="EMBL" id="VDC23977.1"/>
    </source>
</evidence>
<dbReference type="EMBL" id="UXAV01000028">
    <property type="protein sequence ID" value="VDC23977.1"/>
    <property type="molecule type" value="Genomic_DNA"/>
</dbReference>
<dbReference type="Proteomes" id="UP000270468">
    <property type="component" value="Unassembled WGS sequence"/>
</dbReference>
<protein>
    <submittedName>
        <fullName evidence="1">Phosphoglycerate mutase</fullName>
    </submittedName>
</protein>
<dbReference type="InterPro" id="IPR050275">
    <property type="entry name" value="PGM_Phosphatase"/>
</dbReference>
<dbReference type="GO" id="GO:0005737">
    <property type="term" value="C:cytoplasm"/>
    <property type="evidence" value="ECO:0007669"/>
    <property type="project" value="TreeGrafter"/>
</dbReference>
<dbReference type="Pfam" id="PF00300">
    <property type="entry name" value="His_Phos_1"/>
    <property type="match status" value="1"/>
</dbReference>
<keyword evidence="2" id="KW-1185">Reference proteome</keyword>
<dbReference type="SMART" id="SM00855">
    <property type="entry name" value="PGAM"/>
    <property type="match status" value="1"/>
</dbReference>
<dbReference type="SUPFAM" id="SSF53254">
    <property type="entry name" value="Phosphoglycerate mutase-like"/>
    <property type="match status" value="1"/>
</dbReference>
<accession>A0A3P5X6P2</accession>
<sequence length="209" mass="23679">MFSWDYTGEKSGEDDSVWHSSQRKWVEEMEKTIYIVRHCSAEGQSPHADLTAEGILQTEKLAAFFEGIEVDRIITSPFVRARMTAEPIAVSKGIHMEGDSRLTERILSSQSLEDWQVKLKMSFSDLQLKYKDGESSSEAMARICAVVDGLGDGSRTVLVTHGNLMALLLKHFDDRFGFKEWQELTNPDVYRVRVKDDGALVDKNWSAEV</sequence>
<dbReference type="InterPro" id="IPR029033">
    <property type="entry name" value="His_PPase_superfam"/>
</dbReference>
<dbReference type="InterPro" id="IPR013078">
    <property type="entry name" value="His_Pase_superF_clade-1"/>
</dbReference>
<dbReference type="PANTHER" id="PTHR48100">
    <property type="entry name" value="BROAD-SPECIFICITY PHOSPHATASE YOR283W-RELATED"/>
    <property type="match status" value="1"/>
</dbReference>
<reference evidence="1 2" key="1">
    <citation type="submission" date="2018-11" db="EMBL/GenBank/DDBJ databases">
        <authorList>
            <person name="Criscuolo A."/>
        </authorList>
    </citation>
    <scope>NUCLEOTIDE SEQUENCE [LARGE SCALE GENOMIC DNA]</scope>
    <source>
        <strain evidence="1">ATB-66</strain>
    </source>
</reference>